<protein>
    <submittedName>
        <fullName evidence="4">Alpha/beta hydrolase family esterase</fullName>
    </submittedName>
</protein>
<dbReference type="InterPro" id="IPR029058">
    <property type="entry name" value="AB_hydrolase_fold"/>
</dbReference>
<organism evidence="4 5">
    <name type="scientific">Plantactinospora solaniradicis</name>
    <dbReference type="NCBI Taxonomy" id="1723736"/>
    <lineage>
        <taxon>Bacteria</taxon>
        <taxon>Bacillati</taxon>
        <taxon>Actinomycetota</taxon>
        <taxon>Actinomycetes</taxon>
        <taxon>Micromonosporales</taxon>
        <taxon>Micromonosporaceae</taxon>
        <taxon>Plantactinospora</taxon>
    </lineage>
</organism>
<dbReference type="PANTHER" id="PTHR43037">
    <property type="entry name" value="UNNAMED PRODUCT-RELATED"/>
    <property type="match status" value="1"/>
</dbReference>
<dbReference type="Proteomes" id="UP001596203">
    <property type="component" value="Unassembled WGS sequence"/>
</dbReference>
<dbReference type="GO" id="GO:0016787">
    <property type="term" value="F:hydrolase activity"/>
    <property type="evidence" value="ECO:0007669"/>
    <property type="project" value="UniProtKB-KW"/>
</dbReference>
<dbReference type="EMBL" id="JBHSPR010000007">
    <property type="protein sequence ID" value="MFC6015940.1"/>
    <property type="molecule type" value="Genomic_DNA"/>
</dbReference>
<keyword evidence="1" id="KW-0732">Signal</keyword>
<evidence type="ECO:0000313" key="5">
    <source>
        <dbReference type="Proteomes" id="UP001596203"/>
    </source>
</evidence>
<feature type="compositionally biased region" description="Low complexity" evidence="3">
    <location>
        <begin position="51"/>
        <end position="73"/>
    </location>
</feature>
<proteinExistence type="predicted"/>
<gene>
    <name evidence="4" type="ORF">ACFP2T_07010</name>
</gene>
<keyword evidence="2 4" id="KW-0378">Hydrolase</keyword>
<name>A0ABW1K337_9ACTN</name>
<evidence type="ECO:0000313" key="4">
    <source>
        <dbReference type="EMBL" id="MFC6015940.1"/>
    </source>
</evidence>
<evidence type="ECO:0000256" key="1">
    <source>
        <dbReference type="ARBA" id="ARBA00022729"/>
    </source>
</evidence>
<comment type="caution">
    <text evidence="4">The sequence shown here is derived from an EMBL/GenBank/DDBJ whole genome shotgun (WGS) entry which is preliminary data.</text>
</comment>
<reference evidence="5" key="1">
    <citation type="journal article" date="2019" name="Int. J. Syst. Evol. Microbiol.">
        <title>The Global Catalogue of Microorganisms (GCM) 10K type strain sequencing project: providing services to taxonomists for standard genome sequencing and annotation.</title>
        <authorList>
            <consortium name="The Broad Institute Genomics Platform"/>
            <consortium name="The Broad Institute Genome Sequencing Center for Infectious Disease"/>
            <person name="Wu L."/>
            <person name="Ma J."/>
        </authorList>
    </citation>
    <scope>NUCLEOTIDE SEQUENCE [LARGE SCALE GENOMIC DNA]</scope>
    <source>
        <strain evidence="5">ZS-35-S2</strain>
    </source>
</reference>
<dbReference type="Pfam" id="PF10503">
    <property type="entry name" value="Esterase_PHB"/>
    <property type="match status" value="1"/>
</dbReference>
<dbReference type="SUPFAM" id="SSF53474">
    <property type="entry name" value="alpha/beta-Hydrolases"/>
    <property type="match status" value="1"/>
</dbReference>
<feature type="region of interest" description="Disordered" evidence="3">
    <location>
        <begin position="38"/>
        <end position="73"/>
    </location>
</feature>
<accession>A0ABW1K337</accession>
<dbReference type="PROSITE" id="PS51257">
    <property type="entry name" value="PROKAR_LIPOPROTEIN"/>
    <property type="match status" value="1"/>
</dbReference>
<dbReference type="Gene3D" id="3.40.50.1820">
    <property type="entry name" value="alpha/beta hydrolase"/>
    <property type="match status" value="1"/>
</dbReference>
<keyword evidence="5" id="KW-1185">Reference proteome</keyword>
<dbReference type="RefSeq" id="WP_377418747.1">
    <property type="nucleotide sequence ID" value="NZ_JBHSPR010000007.1"/>
</dbReference>
<dbReference type="PANTHER" id="PTHR43037:SF1">
    <property type="entry name" value="BLL1128 PROTEIN"/>
    <property type="match status" value="1"/>
</dbReference>
<sequence>MNRRTRRAATVRCATPAVLAIAGVLTVLIGCDAVRPPRRETATPTAPAPTAPTRSAAASPAPHSPAVAVGSSAHSMTVDGRNRTFRLYRPATLPMSAPVPLVVMLHGALGSARQAETAYGWNTAADRHEFVVAYPNGLDRFWAVSAGCCGPPAHDGVDDVTFISATVAAISAKLPVDPDRTYVAGMSNGGMLAYRLACETTTFAAIGVVAGKQLGQCPSPTPTSVIHIHGTADNLVPYDGRPGKLNNSGFGPFPIKIDGGPVPDQIDRWREVARCAAPEVRTAGAATTSAARCPAGRDVELITIAGAGHQWPGAPQSTAERLLGLDPPATELAATESIWRFFSTHPREG</sequence>
<dbReference type="InterPro" id="IPR010126">
    <property type="entry name" value="Esterase_phb"/>
</dbReference>
<dbReference type="InterPro" id="IPR050955">
    <property type="entry name" value="Plant_Biomass_Hydrol_Est"/>
</dbReference>
<evidence type="ECO:0000256" key="3">
    <source>
        <dbReference type="SAM" id="MobiDB-lite"/>
    </source>
</evidence>
<evidence type="ECO:0000256" key="2">
    <source>
        <dbReference type="ARBA" id="ARBA00022801"/>
    </source>
</evidence>